<dbReference type="PANTHER" id="PTHR30578">
    <property type="entry name" value="ELECTRON TRANSPORT COMPLEX PROTEIN RNFD"/>
    <property type="match status" value="1"/>
</dbReference>
<dbReference type="NCBIfam" id="TIGR01946">
    <property type="entry name" value="rnfD"/>
    <property type="match status" value="1"/>
</dbReference>
<feature type="transmembrane region" description="Helical" evidence="10">
    <location>
        <begin position="120"/>
        <end position="136"/>
    </location>
</feature>
<organism evidence="11">
    <name type="scientific">hydrothermal vent metagenome</name>
    <dbReference type="NCBI Taxonomy" id="652676"/>
    <lineage>
        <taxon>unclassified sequences</taxon>
        <taxon>metagenomes</taxon>
        <taxon>ecological metagenomes</taxon>
    </lineage>
</organism>
<evidence type="ECO:0000256" key="10">
    <source>
        <dbReference type="SAM" id="Phobius"/>
    </source>
</evidence>
<proteinExistence type="inferred from homology"/>
<evidence type="ECO:0000256" key="9">
    <source>
        <dbReference type="ARBA" id="ARBA00023136"/>
    </source>
</evidence>
<keyword evidence="8 10" id="KW-1133">Transmembrane helix</keyword>
<keyword evidence="7" id="KW-0249">Electron transport</keyword>
<dbReference type="GO" id="GO:0005886">
    <property type="term" value="C:plasma membrane"/>
    <property type="evidence" value="ECO:0007669"/>
    <property type="project" value="TreeGrafter"/>
</dbReference>
<dbReference type="HAMAP" id="MF_00462">
    <property type="entry name" value="RsxD_RnfD"/>
    <property type="match status" value="1"/>
</dbReference>
<evidence type="ECO:0000313" key="11">
    <source>
        <dbReference type="EMBL" id="VAW72958.1"/>
    </source>
</evidence>
<name>A0A3B0XX58_9ZZZZ</name>
<keyword evidence="3" id="KW-0285">Flavoprotein</keyword>
<feature type="transmembrane region" description="Helical" evidence="10">
    <location>
        <begin position="71"/>
        <end position="89"/>
    </location>
</feature>
<evidence type="ECO:0000256" key="2">
    <source>
        <dbReference type="ARBA" id="ARBA00022553"/>
    </source>
</evidence>
<keyword evidence="2" id="KW-0597">Phosphoprotein</keyword>
<dbReference type="GO" id="GO:0055085">
    <property type="term" value="P:transmembrane transport"/>
    <property type="evidence" value="ECO:0007669"/>
    <property type="project" value="InterPro"/>
</dbReference>
<feature type="transmembrane region" description="Helical" evidence="10">
    <location>
        <begin position="267"/>
        <end position="284"/>
    </location>
</feature>
<feature type="transmembrane region" description="Helical" evidence="10">
    <location>
        <begin position="244"/>
        <end position="261"/>
    </location>
</feature>
<dbReference type="AlphaFoldDB" id="A0A3B0XX58"/>
<evidence type="ECO:0000256" key="6">
    <source>
        <dbReference type="ARBA" id="ARBA00022967"/>
    </source>
</evidence>
<protein>
    <submittedName>
        <fullName evidence="11">Electron transport complex protein RnfD</fullName>
    </submittedName>
</protein>
<dbReference type="GO" id="GO:0022900">
    <property type="term" value="P:electron transport chain"/>
    <property type="evidence" value="ECO:0007669"/>
    <property type="project" value="InterPro"/>
</dbReference>
<dbReference type="PANTHER" id="PTHR30578:SF0">
    <property type="entry name" value="ION-TRANSLOCATING OXIDOREDUCTASE COMPLEX SUBUNIT D"/>
    <property type="match status" value="1"/>
</dbReference>
<keyword evidence="1" id="KW-0813">Transport</keyword>
<gene>
    <name evidence="11" type="ORF">MNBD_GAMMA10-931</name>
</gene>
<keyword evidence="4" id="KW-0288">FMN</keyword>
<dbReference type="InterPro" id="IPR004338">
    <property type="entry name" value="NqrB/RnfD"/>
</dbReference>
<feature type="transmembrane region" description="Helical" evidence="10">
    <location>
        <begin position="296"/>
        <end position="314"/>
    </location>
</feature>
<evidence type="ECO:0000256" key="4">
    <source>
        <dbReference type="ARBA" id="ARBA00022643"/>
    </source>
</evidence>
<reference evidence="11" key="1">
    <citation type="submission" date="2018-06" db="EMBL/GenBank/DDBJ databases">
        <authorList>
            <person name="Zhirakovskaya E."/>
        </authorList>
    </citation>
    <scope>NUCLEOTIDE SEQUENCE</scope>
</reference>
<feature type="transmembrane region" description="Helical" evidence="10">
    <location>
        <begin position="214"/>
        <end position="232"/>
    </location>
</feature>
<evidence type="ECO:0000256" key="3">
    <source>
        <dbReference type="ARBA" id="ARBA00022630"/>
    </source>
</evidence>
<feature type="transmembrane region" description="Helical" evidence="10">
    <location>
        <begin position="47"/>
        <end position="64"/>
    </location>
</feature>
<dbReference type="NCBIfam" id="NF002011">
    <property type="entry name" value="PRK00816.1"/>
    <property type="match status" value="1"/>
</dbReference>
<feature type="transmembrane region" description="Helical" evidence="10">
    <location>
        <begin position="20"/>
        <end position="41"/>
    </location>
</feature>
<dbReference type="InterPro" id="IPR011303">
    <property type="entry name" value="RnfD_bac"/>
</dbReference>
<accession>A0A3B0XX58</accession>
<keyword evidence="6" id="KW-1278">Translocase</keyword>
<feature type="transmembrane region" description="Helical" evidence="10">
    <location>
        <begin position="320"/>
        <end position="337"/>
    </location>
</feature>
<evidence type="ECO:0000256" key="7">
    <source>
        <dbReference type="ARBA" id="ARBA00022982"/>
    </source>
</evidence>
<evidence type="ECO:0000256" key="5">
    <source>
        <dbReference type="ARBA" id="ARBA00022692"/>
    </source>
</evidence>
<sequence>MQFKTVSSPHIAQHNSVQGVMFKVLLAMVPGTIAMVVFFGWGVLVNLILACVVALGCEALMLWLRKRPIKPYITDGSALLTACLLALALPQLAPWWLTFIGTAFAIIIAKHLYGGLGFNPFNPAMVGYVVVIISFPKEMTQWVPPLLEEHILLSFSETLRVIFSGELPLTYDWDAITMATPLDTVKTQLGLELSISEIESHKVYGPMFGTVGGFGWEWVNALFLASGLYLALKRVIDWRIPAGLILSLLVLSNCFALYDYASFTPPTFHLFSGGIMLAAFFIATDPITAATSTRGRWLYGAGIGVFIFIIRTWGSYPDGIAFAVLLMNMAVPLLDYYTMPRAFGHRWNEFPHPHKEHNDEHK</sequence>
<evidence type="ECO:0000256" key="1">
    <source>
        <dbReference type="ARBA" id="ARBA00022448"/>
    </source>
</evidence>
<dbReference type="EMBL" id="UOFJ01000692">
    <property type="protein sequence ID" value="VAW72958.1"/>
    <property type="molecule type" value="Genomic_DNA"/>
</dbReference>
<keyword evidence="9 10" id="KW-0472">Membrane</keyword>
<keyword evidence="5 10" id="KW-0812">Transmembrane</keyword>
<dbReference type="Pfam" id="PF03116">
    <property type="entry name" value="NQR2_RnfD_RnfE"/>
    <property type="match status" value="1"/>
</dbReference>
<evidence type="ECO:0000256" key="8">
    <source>
        <dbReference type="ARBA" id="ARBA00022989"/>
    </source>
</evidence>